<gene>
    <name evidence="2" type="ORF">PIB30_063694</name>
</gene>
<dbReference type="EMBL" id="JASCZI010212058">
    <property type="protein sequence ID" value="MED6198190.1"/>
    <property type="molecule type" value="Genomic_DNA"/>
</dbReference>
<organism evidence="2 3">
    <name type="scientific">Stylosanthes scabra</name>
    <dbReference type="NCBI Taxonomy" id="79078"/>
    <lineage>
        <taxon>Eukaryota</taxon>
        <taxon>Viridiplantae</taxon>
        <taxon>Streptophyta</taxon>
        <taxon>Embryophyta</taxon>
        <taxon>Tracheophyta</taxon>
        <taxon>Spermatophyta</taxon>
        <taxon>Magnoliopsida</taxon>
        <taxon>eudicotyledons</taxon>
        <taxon>Gunneridae</taxon>
        <taxon>Pentapetalae</taxon>
        <taxon>rosids</taxon>
        <taxon>fabids</taxon>
        <taxon>Fabales</taxon>
        <taxon>Fabaceae</taxon>
        <taxon>Papilionoideae</taxon>
        <taxon>50 kb inversion clade</taxon>
        <taxon>dalbergioids sensu lato</taxon>
        <taxon>Dalbergieae</taxon>
        <taxon>Pterocarpus clade</taxon>
        <taxon>Stylosanthes</taxon>
    </lineage>
</organism>
<feature type="domain" description="F-box" evidence="1">
    <location>
        <begin position="26"/>
        <end position="66"/>
    </location>
</feature>
<comment type="caution">
    <text evidence="2">The sequence shown here is derived from an EMBL/GenBank/DDBJ whole genome shotgun (WGS) entry which is preliminary data.</text>
</comment>
<dbReference type="InterPro" id="IPR006527">
    <property type="entry name" value="F-box-assoc_dom_typ1"/>
</dbReference>
<dbReference type="InterPro" id="IPR017451">
    <property type="entry name" value="F-box-assoc_interact_dom"/>
</dbReference>
<proteinExistence type="predicted"/>
<dbReference type="InterPro" id="IPR050796">
    <property type="entry name" value="SCF_F-box_component"/>
</dbReference>
<dbReference type="Gene3D" id="1.20.1280.50">
    <property type="match status" value="1"/>
</dbReference>
<dbReference type="InterPro" id="IPR036047">
    <property type="entry name" value="F-box-like_dom_sf"/>
</dbReference>
<name>A0ABU6XLP3_9FABA</name>
<dbReference type="PANTHER" id="PTHR31672">
    <property type="entry name" value="BNACNNG10540D PROTEIN"/>
    <property type="match status" value="1"/>
</dbReference>
<dbReference type="SUPFAM" id="SSF81383">
    <property type="entry name" value="F-box domain"/>
    <property type="match status" value="1"/>
</dbReference>
<dbReference type="Proteomes" id="UP001341840">
    <property type="component" value="Unassembled WGS sequence"/>
</dbReference>
<dbReference type="Pfam" id="PF00646">
    <property type="entry name" value="F-box"/>
    <property type="match status" value="1"/>
</dbReference>
<accession>A0ABU6XLP3</accession>
<dbReference type="NCBIfam" id="TIGR01640">
    <property type="entry name" value="F_box_assoc_1"/>
    <property type="match status" value="1"/>
</dbReference>
<dbReference type="PANTHER" id="PTHR31672:SF13">
    <property type="entry name" value="F-BOX PROTEIN CPR30-LIKE"/>
    <property type="match status" value="1"/>
</dbReference>
<evidence type="ECO:0000259" key="1">
    <source>
        <dbReference type="SMART" id="SM00256"/>
    </source>
</evidence>
<dbReference type="SMART" id="SM00256">
    <property type="entry name" value="FBOX"/>
    <property type="match status" value="1"/>
</dbReference>
<keyword evidence="3" id="KW-1185">Reference proteome</keyword>
<dbReference type="InterPro" id="IPR001810">
    <property type="entry name" value="F-box_dom"/>
</dbReference>
<evidence type="ECO:0000313" key="3">
    <source>
        <dbReference type="Proteomes" id="UP001341840"/>
    </source>
</evidence>
<dbReference type="Pfam" id="PF07734">
    <property type="entry name" value="FBA_1"/>
    <property type="match status" value="1"/>
</dbReference>
<protein>
    <recommendedName>
        <fullName evidence="1">F-box domain-containing protein</fullName>
    </recommendedName>
</protein>
<reference evidence="2 3" key="1">
    <citation type="journal article" date="2023" name="Plants (Basel)">
        <title>Bridging the Gap: Combining Genomics and Transcriptomics Approaches to Understand Stylosanthes scabra, an Orphan Legume from the Brazilian Caatinga.</title>
        <authorList>
            <person name="Ferreira-Neto J.R.C."/>
            <person name="da Silva M.D."/>
            <person name="Binneck E."/>
            <person name="de Melo N.F."/>
            <person name="da Silva R.H."/>
            <person name="de Melo A.L.T.M."/>
            <person name="Pandolfi V."/>
            <person name="Bustamante F.O."/>
            <person name="Brasileiro-Vidal A.C."/>
            <person name="Benko-Iseppon A.M."/>
        </authorList>
    </citation>
    <scope>NUCLEOTIDE SEQUENCE [LARGE SCALE GENOMIC DNA]</scope>
    <source>
        <tissue evidence="2">Leaves</tissue>
    </source>
</reference>
<sequence>MKVKIRTRSMSISTEFISCSAEEIEGNDCLLTQILVRLPLRDVITFKRVSKRWRSLISAPYFRRCHATLKHRVSGLFLDSDFFWFENKKINRSCSSSSSFCPTISDLNSFLITQSCNGLMLVQSEHPPFIYNPTTSEKKTLPSPFPSRDPLRFQIFALAFDPLRFLGYKVICIIYCKTSHDDCFQTMIYSSESGVWKPGLPFRPSFYMGYASGGVYFKNSIYWIIVSESKTTLRFDLNEECLKDDMPPLPASEPRSRYHHQVLAPACGYMNFLDFESVFCIRVFQLKEDDSSSSSSSRWIPIHSLDLRSTNYKIGFDLKWYSVFYLMEDEEDEMVLLVRLRNKVVAVRLKDKSYYDVFALPITEASLSPYCFHVAKGWYRSIPYVESLASL</sequence>
<evidence type="ECO:0000313" key="2">
    <source>
        <dbReference type="EMBL" id="MED6198190.1"/>
    </source>
</evidence>